<name>A0A7M1SVC2_9MICO</name>
<sequence length="155" mass="16176">MAEKSGTNQSASTEMERPQGPLNSDLGSTTIADQVVSKIAGIAAREVTGVYAIGGGAARAFSAIRERIPGGSTNYSQGVQVEVGAVECAVDVEFVAEYGVAIADVATSVRQNIATSIERMTGLKVVEVNVAVTDVHLQGEQEEESEQEPAEARVH</sequence>
<proteinExistence type="inferred from homology"/>
<dbReference type="RefSeq" id="WP_193497585.1">
    <property type="nucleotide sequence ID" value="NZ_CP063169.1"/>
</dbReference>
<reference evidence="3 4" key="1">
    <citation type="submission" date="2020-10" db="EMBL/GenBank/DDBJ databases">
        <title>Haloactinobacterium sp. RN3S43, a bacterium isolated from saline soil.</title>
        <authorList>
            <person name="Sun J.-Q."/>
        </authorList>
    </citation>
    <scope>NUCLEOTIDE SEQUENCE [LARGE SCALE GENOMIC DNA]</scope>
    <source>
        <strain evidence="3 4">RN3S43</strain>
    </source>
</reference>
<dbReference type="InterPro" id="IPR005531">
    <property type="entry name" value="Asp23"/>
</dbReference>
<dbReference type="EMBL" id="CP063169">
    <property type="protein sequence ID" value="QOR70914.1"/>
    <property type="molecule type" value="Genomic_DNA"/>
</dbReference>
<evidence type="ECO:0000313" key="4">
    <source>
        <dbReference type="Proteomes" id="UP000593758"/>
    </source>
</evidence>
<dbReference type="Pfam" id="PF03780">
    <property type="entry name" value="Asp23"/>
    <property type="match status" value="1"/>
</dbReference>
<dbReference type="AlphaFoldDB" id="A0A7M1SVC2"/>
<feature type="region of interest" description="Disordered" evidence="2">
    <location>
        <begin position="1"/>
        <end position="27"/>
    </location>
</feature>
<accession>A0A7M1SVC2</accession>
<dbReference type="PANTHER" id="PTHR34297:SF3">
    <property type="entry name" value="ALKALINE SHOCK PROTEIN 23"/>
    <property type="match status" value="1"/>
</dbReference>
<comment type="similarity">
    <text evidence="1">Belongs to the asp23 family.</text>
</comment>
<evidence type="ECO:0000313" key="3">
    <source>
        <dbReference type="EMBL" id="QOR70914.1"/>
    </source>
</evidence>
<evidence type="ECO:0000256" key="1">
    <source>
        <dbReference type="ARBA" id="ARBA00005721"/>
    </source>
</evidence>
<evidence type="ECO:0000256" key="2">
    <source>
        <dbReference type="SAM" id="MobiDB-lite"/>
    </source>
</evidence>
<gene>
    <name evidence="3" type="ORF">IM660_00915</name>
</gene>
<dbReference type="KEGG" id="halt:IM660_00915"/>
<protein>
    <submittedName>
        <fullName evidence="3">Asp23/Gls24 family envelope stress response protein</fullName>
    </submittedName>
</protein>
<organism evidence="3 4">
    <name type="scientific">Ruania alkalisoli</name>
    <dbReference type="NCBI Taxonomy" id="2779775"/>
    <lineage>
        <taxon>Bacteria</taxon>
        <taxon>Bacillati</taxon>
        <taxon>Actinomycetota</taxon>
        <taxon>Actinomycetes</taxon>
        <taxon>Micrococcales</taxon>
        <taxon>Ruaniaceae</taxon>
        <taxon>Ruania</taxon>
    </lineage>
</organism>
<keyword evidence="4" id="KW-1185">Reference proteome</keyword>
<dbReference type="PANTHER" id="PTHR34297">
    <property type="entry name" value="HYPOTHETICAL CYTOSOLIC PROTEIN-RELATED"/>
    <property type="match status" value="1"/>
</dbReference>
<feature type="compositionally biased region" description="Polar residues" evidence="2">
    <location>
        <begin position="1"/>
        <end position="13"/>
    </location>
</feature>
<dbReference type="Proteomes" id="UP000593758">
    <property type="component" value="Chromosome"/>
</dbReference>